<organism evidence="1 2">
    <name type="scientific">Portunus trituberculatus</name>
    <name type="common">Swimming crab</name>
    <name type="synonym">Neptunus trituberculatus</name>
    <dbReference type="NCBI Taxonomy" id="210409"/>
    <lineage>
        <taxon>Eukaryota</taxon>
        <taxon>Metazoa</taxon>
        <taxon>Ecdysozoa</taxon>
        <taxon>Arthropoda</taxon>
        <taxon>Crustacea</taxon>
        <taxon>Multicrustacea</taxon>
        <taxon>Malacostraca</taxon>
        <taxon>Eumalacostraca</taxon>
        <taxon>Eucarida</taxon>
        <taxon>Decapoda</taxon>
        <taxon>Pleocyemata</taxon>
        <taxon>Brachyura</taxon>
        <taxon>Eubrachyura</taxon>
        <taxon>Portunoidea</taxon>
        <taxon>Portunidae</taxon>
        <taxon>Portuninae</taxon>
        <taxon>Portunus</taxon>
    </lineage>
</organism>
<keyword evidence="2" id="KW-1185">Reference proteome</keyword>
<gene>
    <name evidence="1" type="ORF">E2C01_000196</name>
</gene>
<protein>
    <submittedName>
        <fullName evidence="1">Uncharacterized protein</fullName>
    </submittedName>
</protein>
<dbReference type="AlphaFoldDB" id="A0A5B7CDG5"/>
<dbReference type="Proteomes" id="UP000324222">
    <property type="component" value="Unassembled WGS sequence"/>
</dbReference>
<reference evidence="1 2" key="1">
    <citation type="submission" date="2019-05" db="EMBL/GenBank/DDBJ databases">
        <title>Another draft genome of Portunus trituberculatus and its Hox gene families provides insights of decapod evolution.</title>
        <authorList>
            <person name="Jeong J.-H."/>
            <person name="Song I."/>
            <person name="Kim S."/>
            <person name="Choi T."/>
            <person name="Kim D."/>
            <person name="Ryu S."/>
            <person name="Kim W."/>
        </authorList>
    </citation>
    <scope>NUCLEOTIDE SEQUENCE [LARGE SCALE GENOMIC DNA]</scope>
    <source>
        <tissue evidence="1">Muscle</tissue>
    </source>
</reference>
<proteinExistence type="predicted"/>
<sequence>MLSFLNRVSSSCNVSVLGGLGCACGSSVTNYSPEKTCAIVLPAYRAFISYYVNCCVSHTIIFYHHRASTRRETLLFGGNSYRLDRSQRNVTCFSRASGRHIVARKKTTLR</sequence>
<dbReference type="EMBL" id="VSRR010000004">
    <property type="protein sequence ID" value="MPC07632.1"/>
    <property type="molecule type" value="Genomic_DNA"/>
</dbReference>
<name>A0A5B7CDG5_PORTR</name>
<evidence type="ECO:0000313" key="1">
    <source>
        <dbReference type="EMBL" id="MPC07632.1"/>
    </source>
</evidence>
<dbReference type="PROSITE" id="PS51257">
    <property type="entry name" value="PROKAR_LIPOPROTEIN"/>
    <property type="match status" value="1"/>
</dbReference>
<evidence type="ECO:0000313" key="2">
    <source>
        <dbReference type="Proteomes" id="UP000324222"/>
    </source>
</evidence>
<comment type="caution">
    <text evidence="1">The sequence shown here is derived from an EMBL/GenBank/DDBJ whole genome shotgun (WGS) entry which is preliminary data.</text>
</comment>
<accession>A0A5B7CDG5</accession>